<comment type="caution">
    <text evidence="2">The sequence shown here is derived from an EMBL/GenBank/DDBJ whole genome shotgun (WGS) entry which is preliminary data.</text>
</comment>
<feature type="region of interest" description="Disordered" evidence="1">
    <location>
        <begin position="333"/>
        <end position="377"/>
    </location>
</feature>
<feature type="compositionally biased region" description="Acidic residues" evidence="1">
    <location>
        <begin position="279"/>
        <end position="288"/>
    </location>
</feature>
<evidence type="ECO:0000313" key="3">
    <source>
        <dbReference type="Proteomes" id="UP000521872"/>
    </source>
</evidence>
<proteinExistence type="predicted"/>
<evidence type="ECO:0000256" key="1">
    <source>
        <dbReference type="SAM" id="MobiDB-lite"/>
    </source>
</evidence>
<organism evidence="2 3">
    <name type="scientific">Agrocybe pediades</name>
    <dbReference type="NCBI Taxonomy" id="84607"/>
    <lineage>
        <taxon>Eukaryota</taxon>
        <taxon>Fungi</taxon>
        <taxon>Dikarya</taxon>
        <taxon>Basidiomycota</taxon>
        <taxon>Agaricomycotina</taxon>
        <taxon>Agaricomycetes</taxon>
        <taxon>Agaricomycetidae</taxon>
        <taxon>Agaricales</taxon>
        <taxon>Agaricineae</taxon>
        <taxon>Strophariaceae</taxon>
        <taxon>Agrocybe</taxon>
    </lineage>
</organism>
<accession>A0A8H4VJJ0</accession>
<evidence type="ECO:0000313" key="2">
    <source>
        <dbReference type="EMBL" id="KAF4610229.1"/>
    </source>
</evidence>
<dbReference type="AlphaFoldDB" id="A0A8H4VJJ0"/>
<dbReference type="EMBL" id="JAACJL010000059">
    <property type="protein sequence ID" value="KAF4610229.1"/>
    <property type="molecule type" value="Genomic_DNA"/>
</dbReference>
<name>A0A8H4VJJ0_9AGAR</name>
<protein>
    <submittedName>
        <fullName evidence="2">Uncharacterized protein</fullName>
    </submittedName>
</protein>
<gene>
    <name evidence="2" type="ORF">D9613_010574</name>
</gene>
<keyword evidence="3" id="KW-1185">Reference proteome</keyword>
<sequence>MLPNRRTTMSFCIKNSNEKVSKGSKVQSKDKKKLRGRSFLKALKNILPCTRKAVRTNFDIDDDASMDFASPNMKVTLSPKRTGVNSREQPTEYDQLPVLNCDIEEYQTLRARVCKRERRFAAIIPDAEYAQPNLAEAYHRGDEPSFNEPDFYPAFTTGVQNDRCMGVDRRRIKRYARQFEAEVTAAAVESAIHVELEAAREEVKDADDVSEIKAPSEIGTDKIYYDQDVHEKLASYGIVYCEVPGELPSKPYGVISARGERDLSPRGYPRFEPSKPLESVEELDEELDTQSTTPLVDTPVLDSVDEGIDTQSSTPAVETPVLESADEVAFVVAGSPASPDEEQDRAVDHRSAVHSTTVSDETHDGVDEALRQVNEGL</sequence>
<feature type="compositionally biased region" description="Basic and acidic residues" evidence="1">
    <location>
        <begin position="360"/>
        <end position="370"/>
    </location>
</feature>
<reference evidence="2 3" key="1">
    <citation type="submission" date="2019-12" db="EMBL/GenBank/DDBJ databases">
        <authorList>
            <person name="Floudas D."/>
            <person name="Bentzer J."/>
            <person name="Ahren D."/>
            <person name="Johansson T."/>
            <person name="Persson P."/>
            <person name="Tunlid A."/>
        </authorList>
    </citation>
    <scope>NUCLEOTIDE SEQUENCE [LARGE SCALE GENOMIC DNA]</scope>
    <source>
        <strain evidence="2 3">CBS 102.39</strain>
    </source>
</reference>
<dbReference type="Proteomes" id="UP000521872">
    <property type="component" value="Unassembled WGS sequence"/>
</dbReference>
<feature type="region of interest" description="Disordered" evidence="1">
    <location>
        <begin position="263"/>
        <end position="300"/>
    </location>
</feature>